<keyword evidence="2" id="KW-1185">Reference proteome</keyword>
<evidence type="ECO:0000313" key="2">
    <source>
        <dbReference type="Proteomes" id="UP000320216"/>
    </source>
</evidence>
<reference evidence="1 2" key="1">
    <citation type="submission" date="2019-07" db="EMBL/GenBank/DDBJ databases">
        <title>Full genome sequence of Humibacter sp. WJ7-1.</title>
        <authorList>
            <person name="Im W.-T."/>
        </authorList>
    </citation>
    <scope>NUCLEOTIDE SEQUENCE [LARGE SCALE GENOMIC DNA]</scope>
    <source>
        <strain evidence="1 2">WJ7-1</strain>
    </source>
</reference>
<dbReference type="InterPro" id="IPR011335">
    <property type="entry name" value="Restrct_endonuc-II-like"/>
</dbReference>
<dbReference type="EMBL" id="CP042305">
    <property type="protein sequence ID" value="QDZ15808.1"/>
    <property type="molecule type" value="Genomic_DNA"/>
</dbReference>
<protein>
    <recommendedName>
        <fullName evidence="3">YqaJ viral recombinase family protein</fullName>
    </recommendedName>
</protein>
<dbReference type="Proteomes" id="UP000320216">
    <property type="component" value="Chromosome"/>
</dbReference>
<gene>
    <name evidence="1" type="ORF">FPZ11_14465</name>
</gene>
<dbReference type="KEGG" id="huw:FPZ11_14465"/>
<dbReference type="Gene3D" id="3.90.320.10">
    <property type="match status" value="1"/>
</dbReference>
<dbReference type="RefSeq" id="WP_146321842.1">
    <property type="nucleotide sequence ID" value="NZ_CP042305.1"/>
</dbReference>
<sequence>MSYLDRILHDGVDRAGWENARRPVLGASDAAHLAKMSSVDKYLAAKLGHGSFHGNEYTESGHRWEPMMLAWAGIPQNIALFHSPAEPGFACTPDGIAEVHGGRSLRLAEAKAKHLKIVDGPSVSEWRQLAFQFEVLPEATEIEFIWVELDAAGEIRAGRHGEPCSITVRRDHPKILAARAQIMPIAAEVLARLRVALTYERSAA</sequence>
<dbReference type="AlphaFoldDB" id="A0A5B8M510"/>
<organism evidence="1 2">
    <name type="scientific">Humibacter ginsenosidimutans</name>
    <dbReference type="NCBI Taxonomy" id="2599293"/>
    <lineage>
        <taxon>Bacteria</taxon>
        <taxon>Bacillati</taxon>
        <taxon>Actinomycetota</taxon>
        <taxon>Actinomycetes</taxon>
        <taxon>Micrococcales</taxon>
        <taxon>Microbacteriaceae</taxon>
        <taxon>Humibacter</taxon>
    </lineage>
</organism>
<evidence type="ECO:0000313" key="1">
    <source>
        <dbReference type="EMBL" id="QDZ15808.1"/>
    </source>
</evidence>
<dbReference type="SUPFAM" id="SSF52980">
    <property type="entry name" value="Restriction endonuclease-like"/>
    <property type="match status" value="1"/>
</dbReference>
<evidence type="ECO:0008006" key="3">
    <source>
        <dbReference type="Google" id="ProtNLM"/>
    </source>
</evidence>
<dbReference type="InterPro" id="IPR011604">
    <property type="entry name" value="PDDEXK-like_dom_sf"/>
</dbReference>
<name>A0A5B8M510_9MICO</name>
<accession>A0A5B8M510</accession>
<proteinExistence type="predicted"/>
<dbReference type="OrthoDB" id="5115835at2"/>